<feature type="region of interest" description="Disordered" evidence="1">
    <location>
        <begin position="170"/>
        <end position="204"/>
    </location>
</feature>
<dbReference type="GO" id="GO:0003676">
    <property type="term" value="F:nucleic acid binding"/>
    <property type="evidence" value="ECO:0007669"/>
    <property type="project" value="InterPro"/>
</dbReference>
<keyword evidence="3" id="KW-1185">Reference proteome</keyword>
<dbReference type="GeneID" id="37030721"/>
<proteinExistence type="predicted"/>
<dbReference type="AlphaFoldDB" id="A0A316UNF2"/>
<evidence type="ECO:0008006" key="4">
    <source>
        <dbReference type="Google" id="ProtNLM"/>
    </source>
</evidence>
<organism evidence="2 3">
    <name type="scientific">Jaminaea rosea</name>
    <dbReference type="NCBI Taxonomy" id="1569628"/>
    <lineage>
        <taxon>Eukaryota</taxon>
        <taxon>Fungi</taxon>
        <taxon>Dikarya</taxon>
        <taxon>Basidiomycota</taxon>
        <taxon>Ustilaginomycotina</taxon>
        <taxon>Exobasidiomycetes</taxon>
        <taxon>Microstromatales</taxon>
        <taxon>Microstromatales incertae sedis</taxon>
        <taxon>Jaminaea</taxon>
    </lineage>
</organism>
<dbReference type="InterPro" id="IPR036397">
    <property type="entry name" value="RNaseH_sf"/>
</dbReference>
<evidence type="ECO:0000313" key="2">
    <source>
        <dbReference type="EMBL" id="PWN25891.1"/>
    </source>
</evidence>
<dbReference type="Proteomes" id="UP000245884">
    <property type="component" value="Unassembled WGS sequence"/>
</dbReference>
<gene>
    <name evidence="2" type="ORF">BDZ90DRAFT_275731</name>
</gene>
<dbReference type="EMBL" id="KZ819674">
    <property type="protein sequence ID" value="PWN25891.1"/>
    <property type="molecule type" value="Genomic_DNA"/>
</dbReference>
<dbReference type="Gene3D" id="3.30.420.10">
    <property type="entry name" value="Ribonuclease H-like superfamily/Ribonuclease H"/>
    <property type="match status" value="1"/>
</dbReference>
<evidence type="ECO:0000256" key="1">
    <source>
        <dbReference type="SAM" id="MobiDB-lite"/>
    </source>
</evidence>
<accession>A0A316UNF2</accession>
<evidence type="ECO:0000313" key="3">
    <source>
        <dbReference type="Proteomes" id="UP000245884"/>
    </source>
</evidence>
<sequence length="204" mass="22416">MGDSSEEDHLPHFDIFTYGELDSVSSRAVIAVYFAARHYGDHDISELVPTDIGPVTTAAAGYWAIARALTRAPAAANIVIYSQIEACVQNLLLCIKTCSTYHDHSQRKLVERILNNLRARKKAGGSVKFKFVDTDLTPSHSNTKLARRLACLDIARQLARITLRDAIEKSDKAQEENASDNQGEEDNEDGAIDLLSCASTSTYT</sequence>
<dbReference type="RefSeq" id="XP_025360503.1">
    <property type="nucleotide sequence ID" value="XM_025508898.1"/>
</dbReference>
<feature type="compositionally biased region" description="Acidic residues" evidence="1">
    <location>
        <begin position="182"/>
        <end position="191"/>
    </location>
</feature>
<name>A0A316UNF2_9BASI</name>
<protein>
    <recommendedName>
        <fullName evidence="4">RNase H type-1 domain-containing protein</fullName>
    </recommendedName>
</protein>
<reference evidence="2 3" key="1">
    <citation type="journal article" date="2018" name="Mol. Biol. Evol.">
        <title>Broad Genomic Sampling Reveals a Smut Pathogenic Ancestry of the Fungal Clade Ustilaginomycotina.</title>
        <authorList>
            <person name="Kijpornyongpan T."/>
            <person name="Mondo S.J."/>
            <person name="Barry K."/>
            <person name="Sandor L."/>
            <person name="Lee J."/>
            <person name="Lipzen A."/>
            <person name="Pangilinan J."/>
            <person name="LaButti K."/>
            <person name="Hainaut M."/>
            <person name="Henrissat B."/>
            <person name="Grigoriev I.V."/>
            <person name="Spatafora J.W."/>
            <person name="Aime M.C."/>
        </authorList>
    </citation>
    <scope>NUCLEOTIDE SEQUENCE [LARGE SCALE GENOMIC DNA]</scope>
    <source>
        <strain evidence="2 3">MCA 5214</strain>
    </source>
</reference>